<protein>
    <submittedName>
        <fullName evidence="1">Uncharacterized protein</fullName>
    </submittedName>
</protein>
<dbReference type="AlphaFoldDB" id="A0AAD4AJ01"/>
<gene>
    <name evidence="1" type="ORF">PCIT_a4061</name>
</gene>
<dbReference type="Proteomes" id="UP000016487">
    <property type="component" value="Unassembled WGS sequence"/>
</dbReference>
<dbReference type="EMBL" id="AHBZ03000016">
    <property type="protein sequence ID" value="KAF7771475.1"/>
    <property type="molecule type" value="Genomic_DNA"/>
</dbReference>
<proteinExistence type="predicted"/>
<dbReference type="RefSeq" id="WP_010362977.1">
    <property type="nucleotide sequence ID" value="NZ_AHBZ03000016.1"/>
</dbReference>
<reference evidence="1" key="2">
    <citation type="submission" date="2015-03" db="EMBL/GenBank/DDBJ databases">
        <title>Genome sequence of Pseudoalteromonas citrea.</title>
        <authorList>
            <person name="Xie B.-B."/>
            <person name="Rong J.-C."/>
            <person name="Qin Q.-L."/>
            <person name="Zhang Y.-Z."/>
        </authorList>
    </citation>
    <scope>NUCLEOTIDE SEQUENCE</scope>
    <source>
        <strain evidence="1">DSM 8771</strain>
    </source>
</reference>
<accession>A0AAD4AJ01</accession>
<sequence length="116" mass="12980">MIECSTLTNIGHVKYTKTQTSRTLKAVWVHNDYGQGTGVAVAKTCTSEFEGTYQVTYLDIHETEVAYLDLKIVKSGDIFHLTWSKNQKVTSLGIGMIHENALCAGYYDTKHSPTQF</sequence>
<name>A0AAD4AJ01_9GAMM</name>
<organism evidence="1 2">
    <name type="scientific">Pseudoalteromonas citrea</name>
    <dbReference type="NCBI Taxonomy" id="43655"/>
    <lineage>
        <taxon>Bacteria</taxon>
        <taxon>Pseudomonadati</taxon>
        <taxon>Pseudomonadota</taxon>
        <taxon>Gammaproteobacteria</taxon>
        <taxon>Alteromonadales</taxon>
        <taxon>Pseudoalteromonadaceae</taxon>
        <taxon>Pseudoalteromonas</taxon>
    </lineage>
</organism>
<comment type="caution">
    <text evidence="1">The sequence shown here is derived from an EMBL/GenBank/DDBJ whole genome shotgun (WGS) entry which is preliminary data.</text>
</comment>
<reference evidence="1" key="1">
    <citation type="journal article" date="2012" name="J. Bacteriol.">
        <title>Genome sequences of type strains of seven species of the marine bacterium Pseudoalteromonas.</title>
        <authorList>
            <person name="Xie B.B."/>
            <person name="Shu Y.L."/>
            <person name="Qin Q.L."/>
            <person name="Rong J.C."/>
            <person name="Zhang X.Y."/>
            <person name="Chen X.L."/>
            <person name="Shi M."/>
            <person name="He H.L."/>
            <person name="Zhou B.C."/>
            <person name="Zhang Y.Z."/>
        </authorList>
    </citation>
    <scope>NUCLEOTIDE SEQUENCE</scope>
    <source>
        <strain evidence="1">DSM 8771</strain>
    </source>
</reference>
<evidence type="ECO:0000313" key="2">
    <source>
        <dbReference type="Proteomes" id="UP000016487"/>
    </source>
</evidence>
<evidence type="ECO:0000313" key="1">
    <source>
        <dbReference type="EMBL" id="KAF7771475.1"/>
    </source>
</evidence>